<evidence type="ECO:0000256" key="4">
    <source>
        <dbReference type="ARBA" id="ARBA00022759"/>
    </source>
</evidence>
<dbReference type="GO" id="GO:0003964">
    <property type="term" value="F:RNA-directed DNA polymerase activity"/>
    <property type="evidence" value="ECO:0007669"/>
    <property type="project" value="UniProtKB-KW"/>
</dbReference>
<dbReference type="GO" id="GO:0004519">
    <property type="term" value="F:endonuclease activity"/>
    <property type="evidence" value="ECO:0007669"/>
    <property type="project" value="UniProtKB-KW"/>
</dbReference>
<dbReference type="AlphaFoldDB" id="A0AAV6QAN5"/>
<dbReference type="CDD" id="cd09274">
    <property type="entry name" value="RNase_HI_RT_Ty3"/>
    <property type="match status" value="1"/>
</dbReference>
<dbReference type="EMBL" id="JAGKHQ010000018">
    <property type="protein sequence ID" value="KAG7485602.1"/>
    <property type="molecule type" value="Genomic_DNA"/>
</dbReference>
<keyword evidence="3" id="KW-0540">Nuclease</keyword>
<evidence type="ECO:0000259" key="7">
    <source>
        <dbReference type="PROSITE" id="PS50878"/>
    </source>
</evidence>
<evidence type="ECO:0000313" key="9">
    <source>
        <dbReference type="Proteomes" id="UP000693946"/>
    </source>
</evidence>
<keyword evidence="5" id="KW-0378">Hydrolase</keyword>
<evidence type="ECO:0000256" key="5">
    <source>
        <dbReference type="ARBA" id="ARBA00022801"/>
    </source>
</evidence>
<dbReference type="FunFam" id="3.10.20.370:FF:000001">
    <property type="entry name" value="Retrovirus-related Pol polyprotein from transposon 17.6-like protein"/>
    <property type="match status" value="1"/>
</dbReference>
<dbReference type="GO" id="GO:0016787">
    <property type="term" value="F:hydrolase activity"/>
    <property type="evidence" value="ECO:0007669"/>
    <property type="project" value="UniProtKB-KW"/>
</dbReference>
<comment type="caution">
    <text evidence="8">The sequence shown here is derived from an EMBL/GenBank/DDBJ whole genome shotgun (WGS) entry which is preliminary data.</text>
</comment>
<sequence>MIRKFVHEDSRNWDKWLDPLLFAVREVPQASTGFSPFELLFGRKPRGVLDLVKENWEAGPSTSKNEVQHVLDLRAKLHSLGQLSRQNLLQAQERQQRLYNRGAKLRQFSPGDKVLLLLPSSSSKLLAKWQGPFVVTRRVGDVDYEVVRSDRGGATQIYHLNLLKAWREVASVSLATTVIERDELGPEVTKLNRSTPVPVDDHLSPGQRADVASLQRQFADVFSPLPGRTNLIHHHIETSPGVTVRSRPYRLPEHKRKTVQAELQAMLEMGVIEESNSDWCCPIVLVRKSDGSIRFCVDYRRVNEVSKFDAYPMPRVDELLDRLGTARFFTTLDLTKGYWQIPLSLESREKTAFSTPYGLYQFVTLPFGLFGAPATFQRLMDRVLRPHSAYAAAYLDDVIIHSETWEQHMQQVGAVLESLRRAGLTANPGKCAVGRREVRYLGYHLGGGQVRPQIQKTAAVAACPRPKTKKEVRRFLGLAGYYRRFIPAFSELTSPLTDLTRKGASDPVQWTEPCQLAFERVKQALCGEPLLYTPNFSLPFILQTDASNSGLGAVLSQEVEGVDRPVLYISRKLAQREVSYSTVEKECLAIRWAVGALRYYLLGRPFTLWSDHAPLQWLHRMKDANARITRWYLALQPFRFKVIHRPGNRMAVADFLSRSAEGGGSGLAAGGVPA</sequence>
<dbReference type="Pfam" id="PF00078">
    <property type="entry name" value="RVT_1"/>
    <property type="match status" value="1"/>
</dbReference>
<protein>
    <recommendedName>
        <fullName evidence="7">Reverse transcriptase domain-containing protein</fullName>
    </recommendedName>
</protein>
<keyword evidence="9" id="KW-1185">Reference proteome</keyword>
<dbReference type="Pfam" id="PF22938">
    <property type="entry name" value="Integrase_p58_C"/>
    <property type="match status" value="1"/>
</dbReference>
<keyword evidence="2" id="KW-0548">Nucleotidyltransferase</keyword>
<name>A0AAV6QAN5_SOLSE</name>
<dbReference type="FunFam" id="3.30.70.270:FF:000020">
    <property type="entry name" value="Transposon Tf2-6 polyprotein-like Protein"/>
    <property type="match status" value="1"/>
</dbReference>
<feature type="domain" description="Reverse transcriptase" evidence="7">
    <location>
        <begin position="267"/>
        <end position="445"/>
    </location>
</feature>
<evidence type="ECO:0000256" key="2">
    <source>
        <dbReference type="ARBA" id="ARBA00022695"/>
    </source>
</evidence>
<dbReference type="Pfam" id="PF17917">
    <property type="entry name" value="RT_RNaseH"/>
    <property type="match status" value="1"/>
</dbReference>
<dbReference type="Proteomes" id="UP000693946">
    <property type="component" value="Linkage Group LG6"/>
</dbReference>
<proteinExistence type="predicted"/>
<dbReference type="PROSITE" id="PS50878">
    <property type="entry name" value="RT_POL"/>
    <property type="match status" value="1"/>
</dbReference>
<reference evidence="8 9" key="1">
    <citation type="journal article" date="2021" name="Sci. Rep.">
        <title>Chromosome anchoring in Senegalese sole (Solea senegalensis) reveals sex-associated markers and genome rearrangements in flatfish.</title>
        <authorList>
            <person name="Guerrero-Cozar I."/>
            <person name="Gomez-Garrido J."/>
            <person name="Berbel C."/>
            <person name="Martinez-Blanch J.F."/>
            <person name="Alioto T."/>
            <person name="Claros M.G."/>
            <person name="Gagnaire P.A."/>
            <person name="Manchado M."/>
        </authorList>
    </citation>
    <scope>NUCLEOTIDE SEQUENCE [LARGE SCALE GENOMIC DNA]</scope>
    <source>
        <strain evidence="8">Sse05_10M</strain>
    </source>
</reference>
<dbReference type="InterPro" id="IPR050951">
    <property type="entry name" value="Retrovirus_Pol_polyprotein"/>
</dbReference>
<evidence type="ECO:0000256" key="3">
    <source>
        <dbReference type="ARBA" id="ARBA00022722"/>
    </source>
</evidence>
<accession>A0AAV6QAN5</accession>
<dbReference type="PANTHER" id="PTHR37984:SF5">
    <property type="entry name" value="PROTEIN NYNRIN-LIKE"/>
    <property type="match status" value="1"/>
</dbReference>
<dbReference type="InterPro" id="IPR041373">
    <property type="entry name" value="RT_RNaseH"/>
</dbReference>
<organism evidence="8 9">
    <name type="scientific">Solea senegalensis</name>
    <name type="common">Senegalese sole</name>
    <dbReference type="NCBI Taxonomy" id="28829"/>
    <lineage>
        <taxon>Eukaryota</taxon>
        <taxon>Metazoa</taxon>
        <taxon>Chordata</taxon>
        <taxon>Craniata</taxon>
        <taxon>Vertebrata</taxon>
        <taxon>Euteleostomi</taxon>
        <taxon>Actinopterygii</taxon>
        <taxon>Neopterygii</taxon>
        <taxon>Teleostei</taxon>
        <taxon>Neoteleostei</taxon>
        <taxon>Acanthomorphata</taxon>
        <taxon>Carangaria</taxon>
        <taxon>Pleuronectiformes</taxon>
        <taxon>Pleuronectoidei</taxon>
        <taxon>Soleidae</taxon>
        <taxon>Solea</taxon>
    </lineage>
</organism>
<evidence type="ECO:0000313" key="8">
    <source>
        <dbReference type="EMBL" id="KAG7485602.1"/>
    </source>
</evidence>
<evidence type="ECO:0000256" key="6">
    <source>
        <dbReference type="ARBA" id="ARBA00022918"/>
    </source>
</evidence>
<evidence type="ECO:0000256" key="1">
    <source>
        <dbReference type="ARBA" id="ARBA00022679"/>
    </source>
</evidence>
<keyword evidence="6" id="KW-0695">RNA-directed DNA polymerase</keyword>
<dbReference type="InterPro" id="IPR000477">
    <property type="entry name" value="RT_dom"/>
</dbReference>
<dbReference type="InterPro" id="IPR054465">
    <property type="entry name" value="Integrase_p58-like_C"/>
</dbReference>
<keyword evidence="1" id="KW-0808">Transferase</keyword>
<dbReference type="CDD" id="cd01647">
    <property type="entry name" value="RT_LTR"/>
    <property type="match status" value="1"/>
</dbReference>
<keyword evidence="4" id="KW-0255">Endonuclease</keyword>
<gene>
    <name evidence="8" type="ORF">JOB18_014053</name>
</gene>
<dbReference type="PANTHER" id="PTHR37984">
    <property type="entry name" value="PROTEIN CBG26694"/>
    <property type="match status" value="1"/>
</dbReference>